<protein>
    <submittedName>
        <fullName evidence="2">Uncharacterized protein</fullName>
    </submittedName>
</protein>
<name>A0ABQ9FR59_TEGGR</name>
<organism evidence="2 3">
    <name type="scientific">Tegillarca granosa</name>
    <name type="common">Malaysian cockle</name>
    <name type="synonym">Anadara granosa</name>
    <dbReference type="NCBI Taxonomy" id="220873"/>
    <lineage>
        <taxon>Eukaryota</taxon>
        <taxon>Metazoa</taxon>
        <taxon>Spiralia</taxon>
        <taxon>Lophotrochozoa</taxon>
        <taxon>Mollusca</taxon>
        <taxon>Bivalvia</taxon>
        <taxon>Autobranchia</taxon>
        <taxon>Pteriomorphia</taxon>
        <taxon>Arcoida</taxon>
        <taxon>Arcoidea</taxon>
        <taxon>Arcidae</taxon>
        <taxon>Tegillarca</taxon>
    </lineage>
</organism>
<evidence type="ECO:0000313" key="2">
    <source>
        <dbReference type="EMBL" id="KAJ8319746.1"/>
    </source>
</evidence>
<keyword evidence="3" id="KW-1185">Reference proteome</keyword>
<keyword evidence="1" id="KW-1133">Transmembrane helix</keyword>
<keyword evidence="1" id="KW-0472">Membrane</keyword>
<evidence type="ECO:0000256" key="1">
    <source>
        <dbReference type="SAM" id="Phobius"/>
    </source>
</evidence>
<proteinExistence type="predicted"/>
<keyword evidence="1" id="KW-0812">Transmembrane</keyword>
<reference evidence="2 3" key="1">
    <citation type="submission" date="2022-12" db="EMBL/GenBank/DDBJ databases">
        <title>Chromosome-level genome of Tegillarca granosa.</title>
        <authorList>
            <person name="Kim J."/>
        </authorList>
    </citation>
    <scope>NUCLEOTIDE SEQUENCE [LARGE SCALE GENOMIC DNA]</scope>
    <source>
        <strain evidence="2">Teg-2019</strain>
        <tissue evidence="2">Adductor muscle</tissue>
    </source>
</reference>
<feature type="transmembrane region" description="Helical" evidence="1">
    <location>
        <begin position="120"/>
        <end position="142"/>
    </location>
</feature>
<comment type="caution">
    <text evidence="2">The sequence shown here is derived from an EMBL/GenBank/DDBJ whole genome shotgun (WGS) entry which is preliminary data.</text>
</comment>
<evidence type="ECO:0000313" key="3">
    <source>
        <dbReference type="Proteomes" id="UP001217089"/>
    </source>
</evidence>
<accession>A0ABQ9FR59</accession>
<feature type="transmembrane region" description="Helical" evidence="1">
    <location>
        <begin position="34"/>
        <end position="60"/>
    </location>
</feature>
<dbReference type="EMBL" id="JARBDR010000141">
    <property type="protein sequence ID" value="KAJ8319746.1"/>
    <property type="molecule type" value="Genomic_DNA"/>
</dbReference>
<sequence>MAMALELWKVYQRHVITCFDCQDKMREGTKPEKGWSWMVMITSLGMHTVNGCFIYAMGIIHNALLDQFEESVTLTSWAGSLVLRLVSFTDYKRTSYYFPNSIIQKVSKINIKDDEGTNDVLIQGLGLGLTYVTSVVVVRLNFEKKKNSNFISSLPIWSLAETIVLRVTNTERKFWGEKKF</sequence>
<dbReference type="Proteomes" id="UP001217089">
    <property type="component" value="Unassembled WGS sequence"/>
</dbReference>
<gene>
    <name evidence="2" type="ORF">KUTeg_001333</name>
</gene>